<keyword evidence="2" id="KW-0812">Transmembrane</keyword>
<sequence>MSSTRVPSRARGSYPAPGLALAPGHVRNQALTVIAVPFVLIVVLAVVLAATGRDDGTSATDGLYGNGALPDWVDGTDDDGTTDDGTNPDGSGGPTGQDTSPWDDGTTDEPTDGTYDGTTDAPLDDTTDDTATGGSATGDATDDPTDSPYTDGDGDGYGPPEATVTAYFEAINNRDFQAAWELGGKNLDPDYDHFVAGFETTERDEVTVTGTTGDEVSLTVVAWETDGTRTTYEGTYTVTDGVITSADMREGN</sequence>
<proteinExistence type="predicted"/>
<accession>A0ABP9TBI5</accession>
<gene>
    <name evidence="3" type="ORF">GCM10023323_53660</name>
</gene>
<evidence type="ECO:0000256" key="1">
    <source>
        <dbReference type="SAM" id="MobiDB-lite"/>
    </source>
</evidence>
<dbReference type="SUPFAM" id="SSF54427">
    <property type="entry name" value="NTF2-like"/>
    <property type="match status" value="1"/>
</dbReference>
<organism evidence="3 4">
    <name type="scientific">Streptomyces thinghirensis</name>
    <dbReference type="NCBI Taxonomy" id="551547"/>
    <lineage>
        <taxon>Bacteria</taxon>
        <taxon>Bacillati</taxon>
        <taxon>Actinomycetota</taxon>
        <taxon>Actinomycetes</taxon>
        <taxon>Kitasatosporales</taxon>
        <taxon>Streptomycetaceae</taxon>
        <taxon>Streptomyces</taxon>
    </lineage>
</organism>
<evidence type="ECO:0008006" key="5">
    <source>
        <dbReference type="Google" id="ProtNLM"/>
    </source>
</evidence>
<name>A0ABP9TBI5_9ACTN</name>
<keyword evidence="2" id="KW-0472">Membrane</keyword>
<feature type="compositionally biased region" description="Low complexity" evidence="1">
    <location>
        <begin position="112"/>
        <end position="121"/>
    </location>
</feature>
<feature type="compositionally biased region" description="Low complexity" evidence="1">
    <location>
        <begin position="129"/>
        <end position="139"/>
    </location>
</feature>
<comment type="caution">
    <text evidence="3">The sequence shown here is derived from an EMBL/GenBank/DDBJ whole genome shotgun (WGS) entry which is preliminary data.</text>
</comment>
<dbReference type="InterPro" id="IPR032710">
    <property type="entry name" value="NTF2-like_dom_sf"/>
</dbReference>
<dbReference type="Proteomes" id="UP001499878">
    <property type="component" value="Unassembled WGS sequence"/>
</dbReference>
<evidence type="ECO:0000313" key="3">
    <source>
        <dbReference type="EMBL" id="GAA5213298.1"/>
    </source>
</evidence>
<feature type="region of interest" description="Disordered" evidence="1">
    <location>
        <begin position="54"/>
        <end position="160"/>
    </location>
</feature>
<reference evidence="4" key="1">
    <citation type="journal article" date="2019" name="Int. J. Syst. Evol. Microbiol.">
        <title>The Global Catalogue of Microorganisms (GCM) 10K type strain sequencing project: providing services to taxonomists for standard genome sequencing and annotation.</title>
        <authorList>
            <consortium name="The Broad Institute Genomics Platform"/>
            <consortium name="The Broad Institute Genome Sequencing Center for Infectious Disease"/>
            <person name="Wu L."/>
            <person name="Ma J."/>
        </authorList>
    </citation>
    <scope>NUCLEOTIDE SEQUENCE [LARGE SCALE GENOMIC DNA]</scope>
    <source>
        <strain evidence="4">JCM 18306</strain>
    </source>
</reference>
<feature type="transmembrane region" description="Helical" evidence="2">
    <location>
        <begin position="30"/>
        <end position="50"/>
    </location>
</feature>
<keyword evidence="4" id="KW-1185">Reference proteome</keyword>
<evidence type="ECO:0000256" key="2">
    <source>
        <dbReference type="SAM" id="Phobius"/>
    </source>
</evidence>
<dbReference type="EMBL" id="BAABJR010000014">
    <property type="protein sequence ID" value="GAA5213298.1"/>
    <property type="molecule type" value="Genomic_DNA"/>
</dbReference>
<dbReference type="RefSeq" id="WP_345634670.1">
    <property type="nucleotide sequence ID" value="NZ_BAABJR010000014.1"/>
</dbReference>
<keyword evidence="2" id="KW-1133">Transmembrane helix</keyword>
<evidence type="ECO:0000313" key="4">
    <source>
        <dbReference type="Proteomes" id="UP001499878"/>
    </source>
</evidence>
<protein>
    <recommendedName>
        <fullName evidence="5">Integral membrane protein</fullName>
    </recommendedName>
</protein>